<accession>A0A1I1R7N8</accession>
<gene>
    <name evidence="1" type="ORF">SAMN02910406_03624</name>
</gene>
<protein>
    <submittedName>
        <fullName evidence="1">Predicted nucleotidyltransferase component of viral defense system</fullName>
    </submittedName>
</protein>
<dbReference type="InterPro" id="IPR014942">
    <property type="entry name" value="AbiEii"/>
</dbReference>
<dbReference type="AlphaFoldDB" id="A0A1I1R7N8"/>
<dbReference type="Gene3D" id="3.10.450.620">
    <property type="entry name" value="JHP933, nucleotidyltransferase-like core domain"/>
    <property type="match status" value="1"/>
</dbReference>
<proteinExistence type="predicted"/>
<dbReference type="Pfam" id="PF08843">
    <property type="entry name" value="AbiEii"/>
    <property type="match status" value="1"/>
</dbReference>
<dbReference type="GO" id="GO:0016740">
    <property type="term" value="F:transferase activity"/>
    <property type="evidence" value="ECO:0007669"/>
    <property type="project" value="UniProtKB-KW"/>
</dbReference>
<dbReference type="OrthoDB" id="9808443at2"/>
<name>A0A1I1R7N8_RUMAL</name>
<dbReference type="RefSeq" id="WP_074963361.1">
    <property type="nucleotide sequence ID" value="NZ_FOKQ01000060.1"/>
</dbReference>
<evidence type="ECO:0000313" key="2">
    <source>
        <dbReference type="Proteomes" id="UP000182192"/>
    </source>
</evidence>
<sequence length="299" mass="34405">MSSAVSVKDRLKNKSRSTGKTMQELLTAYGLERTIYRLSKSRYKEHFILKGGIFLYALYDGSYVRATTDIDFLAQRISNYTEDIKQVFSAIFSIETDDPLRFEINSLNVKPIAEMKKYHGVNVSVIAYLDRTSINVSIDIGFGDVIVPNKVEMDFPVVLSDESPQVYAYSLCSTIAEKFEAIVSLAYDNTRFKDYYDIYVLSTTQDFDGKELMEAIMETFENRHTSLTEIVAFEEGFAVEPLRQTRWKAFVKKKKAMLPVSLEDTISGIQQFIQPVVDAVINNEKFDRKWSHEQKKWSK</sequence>
<keyword evidence="1" id="KW-0808">Transferase</keyword>
<organism evidence="1 2">
    <name type="scientific">Ruminococcus albus</name>
    <dbReference type="NCBI Taxonomy" id="1264"/>
    <lineage>
        <taxon>Bacteria</taxon>
        <taxon>Bacillati</taxon>
        <taxon>Bacillota</taxon>
        <taxon>Clostridia</taxon>
        <taxon>Eubacteriales</taxon>
        <taxon>Oscillospiraceae</taxon>
        <taxon>Ruminococcus</taxon>
    </lineage>
</organism>
<reference evidence="1 2" key="1">
    <citation type="submission" date="2016-10" db="EMBL/GenBank/DDBJ databases">
        <authorList>
            <person name="de Groot N.N."/>
        </authorList>
    </citation>
    <scope>NUCLEOTIDE SEQUENCE [LARGE SCALE GENOMIC DNA]</scope>
    <source>
        <strain evidence="1 2">AR67</strain>
    </source>
</reference>
<evidence type="ECO:0000313" key="1">
    <source>
        <dbReference type="EMBL" id="SFD30329.1"/>
    </source>
</evidence>
<dbReference type="Proteomes" id="UP000182192">
    <property type="component" value="Unassembled WGS sequence"/>
</dbReference>
<dbReference type="EMBL" id="FOKQ01000060">
    <property type="protein sequence ID" value="SFD30329.1"/>
    <property type="molecule type" value="Genomic_DNA"/>
</dbReference>